<sequence>MTDEQQHLASDENVEKVQAGTLLKNKRESLGLSQKQIADRLRLRLSIIENIESNNFASDQVATFTRGYLRSYARAVGLAESEVLCAIDGCEETQPEEQEMKSFSRKTKREAHDSRIMTLTWGIIIVVLGISSVWWWQNQEKSMESLTSDAELEQQLEQQAENQPLDFTTLSETDVEPMAREDETQSLDSTTMPTTENVAVPDAVETEIVVEPQQAPESKPEPQPQSTSEDKAEQTPVVDEPKTEQSTAAANLLSMSFDDDCWIQVKDATGKTLSTGVKKAGQSLNLSGDLPYSVILGAPENVSMTLASEPVDLSGYTSGKVARFNLP</sequence>
<feature type="compositionally biased region" description="Basic and acidic residues" evidence="1">
    <location>
        <begin position="228"/>
        <end position="243"/>
    </location>
</feature>
<evidence type="ECO:0000313" key="5">
    <source>
        <dbReference type="Proteomes" id="UP000078406"/>
    </source>
</evidence>
<dbReference type="InterPro" id="IPR010982">
    <property type="entry name" value="Lambda_DNA-bd_dom_sf"/>
</dbReference>
<dbReference type="PANTHER" id="PTHR34475:SF1">
    <property type="entry name" value="CYTOSKELETON PROTEIN RODZ"/>
    <property type="match status" value="1"/>
</dbReference>
<dbReference type="GO" id="GO:0003677">
    <property type="term" value="F:DNA binding"/>
    <property type="evidence" value="ECO:0007669"/>
    <property type="project" value="InterPro"/>
</dbReference>
<feature type="compositionally biased region" description="Polar residues" evidence="1">
    <location>
        <begin position="186"/>
        <end position="197"/>
    </location>
</feature>
<evidence type="ECO:0000313" key="4">
    <source>
        <dbReference type="EMBL" id="OAJ92555.1"/>
    </source>
</evidence>
<feature type="domain" description="HTH cro/C1-type" evidence="3">
    <location>
        <begin position="23"/>
        <end position="55"/>
    </location>
</feature>
<dbReference type="CDD" id="cd00093">
    <property type="entry name" value="HTH_XRE"/>
    <property type="match status" value="1"/>
</dbReference>
<keyword evidence="2" id="KW-1133">Transmembrane helix</keyword>
<dbReference type="Proteomes" id="UP000078406">
    <property type="component" value="Unassembled WGS sequence"/>
</dbReference>
<accession>A0A177XWB1</accession>
<keyword evidence="2" id="KW-0812">Transmembrane</keyword>
<dbReference type="PROSITE" id="PS50943">
    <property type="entry name" value="HTH_CROC1"/>
    <property type="match status" value="1"/>
</dbReference>
<protein>
    <submittedName>
        <fullName evidence="4">Transcriptional regulator</fullName>
    </submittedName>
</protein>
<dbReference type="SUPFAM" id="SSF47413">
    <property type="entry name" value="lambda repressor-like DNA-binding domains"/>
    <property type="match status" value="1"/>
</dbReference>
<dbReference type="InterPro" id="IPR001387">
    <property type="entry name" value="Cro/C1-type_HTH"/>
</dbReference>
<name>A0A177XWB1_9VIBR</name>
<dbReference type="Pfam" id="PF13464">
    <property type="entry name" value="RodZ_C"/>
    <property type="match status" value="1"/>
</dbReference>
<comment type="caution">
    <text evidence="4">The sequence shown here is derived from an EMBL/GenBank/DDBJ whole genome shotgun (WGS) entry which is preliminary data.</text>
</comment>
<gene>
    <name evidence="4" type="ORF">APB76_19700</name>
</gene>
<keyword evidence="2" id="KW-0472">Membrane</keyword>
<dbReference type="PANTHER" id="PTHR34475">
    <property type="match status" value="1"/>
</dbReference>
<dbReference type="NCBIfam" id="NF008109">
    <property type="entry name" value="PRK10856.1"/>
    <property type="match status" value="1"/>
</dbReference>
<evidence type="ECO:0000256" key="2">
    <source>
        <dbReference type="SAM" id="Phobius"/>
    </source>
</evidence>
<evidence type="ECO:0000256" key="1">
    <source>
        <dbReference type="SAM" id="MobiDB-lite"/>
    </source>
</evidence>
<feature type="region of interest" description="Disordered" evidence="1">
    <location>
        <begin position="159"/>
        <end position="246"/>
    </location>
</feature>
<organism evidence="4 5">
    <name type="scientific">Vibrio bivalvicida</name>
    <dbReference type="NCBI Taxonomy" id="1276888"/>
    <lineage>
        <taxon>Bacteria</taxon>
        <taxon>Pseudomonadati</taxon>
        <taxon>Pseudomonadota</taxon>
        <taxon>Gammaproteobacteria</taxon>
        <taxon>Vibrionales</taxon>
        <taxon>Vibrionaceae</taxon>
        <taxon>Vibrio</taxon>
        <taxon>Vibrio oreintalis group</taxon>
    </lineage>
</organism>
<dbReference type="Pfam" id="PF13413">
    <property type="entry name" value="HTH_25"/>
    <property type="match status" value="1"/>
</dbReference>
<proteinExistence type="predicted"/>
<dbReference type="InterPro" id="IPR025194">
    <property type="entry name" value="RodZ-like_C"/>
</dbReference>
<evidence type="ECO:0000259" key="3">
    <source>
        <dbReference type="PROSITE" id="PS50943"/>
    </source>
</evidence>
<reference evidence="4 5" key="1">
    <citation type="journal article" date="2016" name="Syst. Appl. Microbiol.">
        <title>Vibrio bivalvicida sp. nov., a novel larval pathogen for bivalve molluscs reared in a hatchery.</title>
        <authorList>
            <person name="Dubert J."/>
            <person name="Romalde J.L."/>
            <person name="Prado S."/>
            <person name="Barja J.L."/>
        </authorList>
    </citation>
    <scope>NUCLEOTIDE SEQUENCE [LARGE SCALE GENOMIC DNA]</scope>
    <source>
        <strain evidence="4 5">605</strain>
    </source>
</reference>
<dbReference type="Gene3D" id="1.10.260.40">
    <property type="entry name" value="lambda repressor-like DNA-binding domains"/>
    <property type="match status" value="1"/>
</dbReference>
<dbReference type="InterPro" id="IPR050400">
    <property type="entry name" value="Bact_Cytoskel_RodZ"/>
</dbReference>
<dbReference type="AlphaFoldDB" id="A0A177XWB1"/>
<feature type="transmembrane region" description="Helical" evidence="2">
    <location>
        <begin position="116"/>
        <end position="136"/>
    </location>
</feature>
<dbReference type="EMBL" id="LLEI02000075">
    <property type="protein sequence ID" value="OAJ92555.1"/>
    <property type="molecule type" value="Genomic_DNA"/>
</dbReference>
<dbReference type="RefSeq" id="WP_049846520.1">
    <property type="nucleotide sequence ID" value="NZ_LLEI02000075.1"/>
</dbReference>